<dbReference type="InterPro" id="IPR002937">
    <property type="entry name" value="Amino_oxidase"/>
</dbReference>
<dbReference type="InterPro" id="IPR050464">
    <property type="entry name" value="Zeta_carotene_desat/Oxidored"/>
</dbReference>
<dbReference type="EMBL" id="LUKD01000001">
    <property type="protein sequence ID" value="KYG68541.1"/>
    <property type="molecule type" value="Genomic_DNA"/>
</dbReference>
<evidence type="ECO:0000313" key="3">
    <source>
        <dbReference type="Proteomes" id="UP000075799"/>
    </source>
</evidence>
<dbReference type="OrthoDB" id="5290908at2"/>
<comment type="caution">
    <text evidence="2">The sequence shown here is derived from an EMBL/GenBank/DDBJ whole genome shotgun (WGS) entry which is preliminary data.</text>
</comment>
<evidence type="ECO:0000259" key="1">
    <source>
        <dbReference type="Pfam" id="PF01593"/>
    </source>
</evidence>
<evidence type="ECO:0000313" key="2">
    <source>
        <dbReference type="EMBL" id="KYG68541.1"/>
    </source>
</evidence>
<name>A0A162GN21_BDEBC</name>
<dbReference type="AlphaFoldDB" id="A0A162GN21"/>
<dbReference type="Proteomes" id="UP000075799">
    <property type="component" value="Unassembled WGS sequence"/>
</dbReference>
<gene>
    <name evidence="2" type="ORF">AZI87_04675</name>
</gene>
<dbReference type="Gene3D" id="3.50.50.60">
    <property type="entry name" value="FAD/NAD(P)-binding domain"/>
    <property type="match status" value="1"/>
</dbReference>
<proteinExistence type="predicted"/>
<dbReference type="PANTHER" id="PTHR42923">
    <property type="entry name" value="PROTOPORPHYRINOGEN OXIDASE"/>
    <property type="match status" value="1"/>
</dbReference>
<dbReference type="SUPFAM" id="SSF51905">
    <property type="entry name" value="FAD/NAD(P)-binding domain"/>
    <property type="match status" value="1"/>
</dbReference>
<accession>A0A162GN21</accession>
<protein>
    <recommendedName>
        <fullName evidence="1">Amine oxidase domain-containing protein</fullName>
    </recommendedName>
</protein>
<dbReference type="InterPro" id="IPR036188">
    <property type="entry name" value="FAD/NAD-bd_sf"/>
</dbReference>
<dbReference type="PANTHER" id="PTHR42923:SF3">
    <property type="entry name" value="PROTOPORPHYRINOGEN OXIDASE"/>
    <property type="match status" value="1"/>
</dbReference>
<feature type="domain" description="Amine oxidase" evidence="1">
    <location>
        <begin position="11"/>
        <end position="383"/>
    </location>
</feature>
<dbReference type="GO" id="GO:0016491">
    <property type="term" value="F:oxidoreductase activity"/>
    <property type="evidence" value="ECO:0007669"/>
    <property type="project" value="InterPro"/>
</dbReference>
<dbReference type="PRINTS" id="PR00419">
    <property type="entry name" value="ADXRDTASE"/>
</dbReference>
<organism evidence="2 3">
    <name type="scientific">Bdellovibrio bacteriovorus</name>
    <dbReference type="NCBI Taxonomy" id="959"/>
    <lineage>
        <taxon>Bacteria</taxon>
        <taxon>Pseudomonadati</taxon>
        <taxon>Bdellovibrionota</taxon>
        <taxon>Bdellovibrionia</taxon>
        <taxon>Bdellovibrionales</taxon>
        <taxon>Pseudobdellovibrionaceae</taxon>
        <taxon>Bdellovibrio</taxon>
    </lineage>
</organism>
<dbReference type="RefSeq" id="WP_063205234.1">
    <property type="nucleotide sequence ID" value="NZ_LUKD01000001.1"/>
</dbReference>
<sequence length="408" mass="45254">MKKISVIGAGFAGLSLSLRLAQKGFEVDIYEQGPRVGGLIGTDKNQFGLAEQAANSMIRTAHAEALFKDIGLTPLSALESSKKRFIFREKPRPWPLYFSETVKFIGKLLFNLTRGKKNFSPRENETLQSWGYRIIGAPATQFILSPGMQGIYGNATDELSASLILGPLINRKKKDKSQPQYKGIMTGPEGMQDVIDHLEAKLKELGVRIHLNSNVKVKELSGPVVVATSAQSASEILKSSHADVAAKLSRIQMSSLMSVTVYFAKAQNTYPGFGCLIPRYYGLKALGILMNSYIFAGRDKTYSETWIFGGAHDNSILDMSDAEVLKTIATERFRVLGNKETLLDYRIFRWRNALPFYNVELEKTLKDLNSQELPEGLFLHGNYLGGIGLSKILERGDKLAEEIAGRYV</sequence>
<reference evidence="2 3" key="1">
    <citation type="submission" date="2016-03" db="EMBL/GenBank/DDBJ databases">
        <authorList>
            <person name="Ploux O."/>
        </authorList>
    </citation>
    <scope>NUCLEOTIDE SEQUENCE [LARGE SCALE GENOMIC DNA]</scope>
    <source>
        <strain evidence="2 3">EC13</strain>
    </source>
</reference>
<dbReference type="SUPFAM" id="SSF54373">
    <property type="entry name" value="FAD-linked reductases, C-terminal domain"/>
    <property type="match status" value="1"/>
</dbReference>
<dbReference type="Pfam" id="PF01593">
    <property type="entry name" value="Amino_oxidase"/>
    <property type="match status" value="1"/>
</dbReference>